<evidence type="ECO:0000256" key="1">
    <source>
        <dbReference type="SAM" id="Phobius"/>
    </source>
</evidence>
<evidence type="ECO:0000313" key="3">
    <source>
        <dbReference type="Proteomes" id="UP000226525"/>
    </source>
</evidence>
<keyword evidence="1" id="KW-0812">Transmembrane</keyword>
<comment type="caution">
    <text evidence="2">The sequence shown here is derived from an EMBL/GenBank/DDBJ whole genome shotgun (WGS) entry which is preliminary data.</text>
</comment>
<proteinExistence type="predicted"/>
<accession>A0A2D6YKG1</accession>
<keyword evidence="1" id="KW-0472">Membrane</keyword>
<protein>
    <submittedName>
        <fullName evidence="2">Uncharacterized protein</fullName>
    </submittedName>
</protein>
<dbReference type="EMBL" id="NZEX01000103">
    <property type="protein sequence ID" value="MAH63640.1"/>
    <property type="molecule type" value="Genomic_DNA"/>
</dbReference>
<name>A0A2D6YKG1_9DELT</name>
<organism evidence="2 3">
    <name type="scientific">SAR324 cluster bacterium</name>
    <dbReference type="NCBI Taxonomy" id="2024889"/>
    <lineage>
        <taxon>Bacteria</taxon>
        <taxon>Deltaproteobacteria</taxon>
        <taxon>SAR324 cluster</taxon>
    </lineage>
</organism>
<evidence type="ECO:0000313" key="2">
    <source>
        <dbReference type="EMBL" id="MAH63640.1"/>
    </source>
</evidence>
<reference evidence="3" key="1">
    <citation type="submission" date="2017-09" db="EMBL/GenBank/DDBJ databases">
        <title>The Reconstruction of 2,631 Draft Metagenome-Assembled Genomes from the Global Oceans.</title>
        <authorList>
            <person name="Tully B.J."/>
            <person name="Graham E.D."/>
            <person name="Heidelberg J.F."/>
        </authorList>
    </citation>
    <scope>NUCLEOTIDE SEQUENCE [LARGE SCALE GENOMIC DNA]</scope>
</reference>
<keyword evidence="1" id="KW-1133">Transmembrane helix</keyword>
<dbReference type="Proteomes" id="UP000226525">
    <property type="component" value="Unassembled WGS sequence"/>
</dbReference>
<gene>
    <name evidence="2" type="ORF">CMN54_09390</name>
</gene>
<feature type="transmembrane region" description="Helical" evidence="1">
    <location>
        <begin position="6"/>
        <end position="28"/>
    </location>
</feature>
<dbReference type="AlphaFoldDB" id="A0A2D6YKG1"/>
<sequence>MIDIILGSLILFAAVVFAVLLTLFFSLWPLQKKREHDYWCHRQNIAHGHDHGNQEPHVI</sequence>